<dbReference type="AlphaFoldDB" id="A0A816J3F9"/>
<reference evidence="1" key="1">
    <citation type="submission" date="2021-01" db="EMBL/GenBank/DDBJ databases">
        <authorList>
            <consortium name="Genoscope - CEA"/>
            <person name="William W."/>
        </authorList>
    </citation>
    <scope>NUCLEOTIDE SEQUENCE</scope>
</reference>
<organism evidence="1">
    <name type="scientific">Brassica napus</name>
    <name type="common">Rape</name>
    <dbReference type="NCBI Taxonomy" id="3708"/>
    <lineage>
        <taxon>Eukaryota</taxon>
        <taxon>Viridiplantae</taxon>
        <taxon>Streptophyta</taxon>
        <taxon>Embryophyta</taxon>
        <taxon>Tracheophyta</taxon>
        <taxon>Spermatophyta</taxon>
        <taxon>Magnoliopsida</taxon>
        <taxon>eudicotyledons</taxon>
        <taxon>Gunneridae</taxon>
        <taxon>Pentapetalae</taxon>
        <taxon>rosids</taxon>
        <taxon>malvids</taxon>
        <taxon>Brassicales</taxon>
        <taxon>Brassicaceae</taxon>
        <taxon>Brassiceae</taxon>
        <taxon>Brassica</taxon>
    </lineage>
</organism>
<evidence type="ECO:0000313" key="1">
    <source>
        <dbReference type="EMBL" id="CAF1768411.1"/>
    </source>
</evidence>
<accession>A0A816J3F9</accession>
<feature type="non-terminal residue" evidence="1">
    <location>
        <position position="1"/>
    </location>
</feature>
<dbReference type="EMBL" id="HG994373">
    <property type="protein sequence ID" value="CAF1768411.1"/>
    <property type="molecule type" value="Genomic_DNA"/>
</dbReference>
<proteinExistence type="predicted"/>
<dbReference type="Proteomes" id="UP001295469">
    <property type="component" value="Chromosome C09"/>
</dbReference>
<sequence>WINKNYFTLNVTFSFDLLTEDTQIRSNQKDKKIKSLYFLHCLFTIGKVLLQFEHRVSSHVPSFPSPIRE</sequence>
<protein>
    <submittedName>
        <fullName evidence="1">(rape) hypothetical protein</fullName>
    </submittedName>
</protein>
<name>A0A816J3F9_BRANA</name>
<gene>
    <name evidence="1" type="ORF">DARMORV10_C09P50540.1</name>
</gene>